<dbReference type="AlphaFoldDB" id="A0A183F3C6"/>
<proteinExistence type="predicted"/>
<feature type="compositionally biased region" description="Basic and acidic residues" evidence="1">
    <location>
        <begin position="1"/>
        <end position="11"/>
    </location>
</feature>
<keyword evidence="2" id="KW-0812">Transmembrane</keyword>
<keyword evidence="4" id="KW-1185">Reference proteome</keyword>
<dbReference type="Proteomes" id="UP000050761">
    <property type="component" value="Unassembled WGS sequence"/>
</dbReference>
<accession>A0A3P7WZW8</accession>
<feature type="region of interest" description="Disordered" evidence="1">
    <location>
        <begin position="1"/>
        <end position="95"/>
    </location>
</feature>
<evidence type="ECO:0000313" key="3">
    <source>
        <dbReference type="EMBL" id="VDO19055.1"/>
    </source>
</evidence>
<dbReference type="WBParaSite" id="HPBE_0000066801-mRNA-1">
    <property type="protein sequence ID" value="HPBE_0000066801-mRNA-1"/>
    <property type="gene ID" value="HPBE_0000066801"/>
</dbReference>
<reference evidence="5" key="2">
    <citation type="submission" date="2019-09" db="UniProtKB">
        <authorList>
            <consortium name="WormBaseParasite"/>
        </authorList>
    </citation>
    <scope>IDENTIFICATION</scope>
</reference>
<gene>
    <name evidence="3" type="ORF">HPBE_LOCUS673</name>
</gene>
<dbReference type="OrthoDB" id="5873787at2759"/>
<protein>
    <submittedName>
        <fullName evidence="3 5">Uncharacterized protein</fullName>
    </submittedName>
</protein>
<feature type="compositionally biased region" description="Basic and acidic residues" evidence="1">
    <location>
        <begin position="64"/>
        <end position="77"/>
    </location>
</feature>
<evidence type="ECO:0000313" key="5">
    <source>
        <dbReference type="WBParaSite" id="HPBE_0000066801-mRNA-1"/>
    </source>
</evidence>
<evidence type="ECO:0000256" key="2">
    <source>
        <dbReference type="SAM" id="Phobius"/>
    </source>
</evidence>
<feature type="compositionally biased region" description="Low complexity" evidence="1">
    <location>
        <begin position="14"/>
        <end position="47"/>
    </location>
</feature>
<name>A0A183F3C6_HELPZ</name>
<evidence type="ECO:0000256" key="1">
    <source>
        <dbReference type="SAM" id="MobiDB-lite"/>
    </source>
</evidence>
<reference evidence="3 4" key="1">
    <citation type="submission" date="2018-11" db="EMBL/GenBank/DDBJ databases">
        <authorList>
            <consortium name="Pathogen Informatics"/>
        </authorList>
    </citation>
    <scope>NUCLEOTIDE SEQUENCE [LARGE SCALE GENOMIC DNA]</scope>
</reference>
<accession>A0A183F3C6</accession>
<keyword evidence="2" id="KW-1133">Transmembrane helix</keyword>
<organism evidence="4 5">
    <name type="scientific">Heligmosomoides polygyrus</name>
    <name type="common">Parasitic roundworm</name>
    <dbReference type="NCBI Taxonomy" id="6339"/>
    <lineage>
        <taxon>Eukaryota</taxon>
        <taxon>Metazoa</taxon>
        <taxon>Ecdysozoa</taxon>
        <taxon>Nematoda</taxon>
        <taxon>Chromadorea</taxon>
        <taxon>Rhabditida</taxon>
        <taxon>Rhabditina</taxon>
        <taxon>Rhabditomorpha</taxon>
        <taxon>Strongyloidea</taxon>
        <taxon>Heligmosomidae</taxon>
        <taxon>Heligmosomoides</taxon>
    </lineage>
</organism>
<evidence type="ECO:0000313" key="4">
    <source>
        <dbReference type="Proteomes" id="UP000050761"/>
    </source>
</evidence>
<keyword evidence="2" id="KW-0472">Membrane</keyword>
<feature type="transmembrane region" description="Helical" evidence="2">
    <location>
        <begin position="198"/>
        <end position="215"/>
    </location>
</feature>
<dbReference type="EMBL" id="UZAH01000532">
    <property type="protein sequence ID" value="VDO19055.1"/>
    <property type="molecule type" value="Genomic_DNA"/>
</dbReference>
<sequence length="217" mass="23982">MDDIEWIREEAPADEATTATATAPEALASNDVPQQQQQQQQQQQSSSTTDAAKNGEEEATEIPVKIEPKSTEVRFVPEPDIPATNGEEGGKRDGPVSVEICDPTCTTVPAYVPVSVEVFPPDSTTVPAYVPVSVEIFSTDSATVPSSASTEVSSNDAPVVIDHTTPEIKEEARPPIENNLTVIEEEKEDFDISRFFEFHFHLCFVFYLFFHFKLLKY</sequence>